<keyword evidence="8" id="KW-1185">Reference proteome</keyword>
<organism evidence="7 8">
    <name type="scientific">Caenorhabditis japonica</name>
    <dbReference type="NCBI Taxonomy" id="281687"/>
    <lineage>
        <taxon>Eukaryota</taxon>
        <taxon>Metazoa</taxon>
        <taxon>Ecdysozoa</taxon>
        <taxon>Nematoda</taxon>
        <taxon>Chromadorea</taxon>
        <taxon>Rhabditida</taxon>
        <taxon>Rhabditina</taxon>
        <taxon>Rhabditomorpha</taxon>
        <taxon>Rhabditoidea</taxon>
        <taxon>Rhabditidae</taxon>
        <taxon>Peloderinae</taxon>
        <taxon>Caenorhabditis</taxon>
    </lineage>
</organism>
<dbReference type="Gene3D" id="1.10.100.10">
    <property type="entry name" value="Insulin-like"/>
    <property type="match status" value="1"/>
</dbReference>
<accession>A0A8R1E8W5</accession>
<reference evidence="8" key="1">
    <citation type="submission" date="2010-08" db="EMBL/GenBank/DDBJ databases">
        <authorList>
            <consortium name="Caenorhabditis japonica Sequencing Consortium"/>
            <person name="Wilson R.K."/>
        </authorList>
    </citation>
    <scope>NUCLEOTIDE SEQUENCE [LARGE SCALE GENOMIC DNA]</scope>
    <source>
        <strain evidence="8">DF5081</strain>
    </source>
</reference>
<evidence type="ECO:0000313" key="7">
    <source>
        <dbReference type="EnsemblMetazoa" id="CJA27923.1"/>
    </source>
</evidence>
<dbReference type="GO" id="GO:0005576">
    <property type="term" value="C:extracellular region"/>
    <property type="evidence" value="ECO:0007669"/>
    <property type="project" value="UniProtKB-SubCell"/>
</dbReference>
<dbReference type="InterPro" id="IPR036438">
    <property type="entry name" value="Insulin-like_sf"/>
</dbReference>
<evidence type="ECO:0000313" key="8">
    <source>
        <dbReference type="Proteomes" id="UP000005237"/>
    </source>
</evidence>
<comment type="similarity">
    <text evidence="2">Belongs to the insulin family.</text>
</comment>
<dbReference type="InterPro" id="IPR003235">
    <property type="entry name" value="Nem_insulin-like_b-type"/>
</dbReference>
<dbReference type="Pfam" id="PF03488">
    <property type="entry name" value="Ins_beta"/>
    <property type="match status" value="1"/>
</dbReference>
<evidence type="ECO:0000256" key="4">
    <source>
        <dbReference type="ARBA" id="ARBA00022729"/>
    </source>
</evidence>
<feature type="signal peptide" evidence="6">
    <location>
        <begin position="1"/>
        <end position="19"/>
    </location>
</feature>
<reference evidence="7" key="2">
    <citation type="submission" date="2022-06" db="UniProtKB">
        <authorList>
            <consortium name="EnsemblMetazoa"/>
        </authorList>
    </citation>
    <scope>IDENTIFICATION</scope>
    <source>
        <strain evidence="7">DF5081</strain>
    </source>
</reference>
<evidence type="ECO:0000256" key="5">
    <source>
        <dbReference type="ARBA" id="ARBA00023157"/>
    </source>
</evidence>
<evidence type="ECO:0008006" key="9">
    <source>
        <dbReference type="Google" id="ProtNLM"/>
    </source>
</evidence>
<evidence type="ECO:0000256" key="6">
    <source>
        <dbReference type="SAM" id="SignalP"/>
    </source>
</evidence>
<proteinExistence type="inferred from homology"/>
<evidence type="ECO:0000256" key="3">
    <source>
        <dbReference type="ARBA" id="ARBA00022525"/>
    </source>
</evidence>
<protein>
    <recommendedName>
        <fullName evidence="9">Insulin-like domain-containing protein</fullName>
    </recommendedName>
</protein>
<evidence type="ECO:0000256" key="2">
    <source>
        <dbReference type="ARBA" id="ARBA00009034"/>
    </source>
</evidence>
<evidence type="ECO:0000256" key="1">
    <source>
        <dbReference type="ARBA" id="ARBA00004613"/>
    </source>
</evidence>
<feature type="chain" id="PRO_5035924402" description="Insulin-like domain-containing protein" evidence="6">
    <location>
        <begin position="20"/>
        <end position="85"/>
    </location>
</feature>
<keyword evidence="5" id="KW-1015">Disulfide bond</keyword>
<dbReference type="Proteomes" id="UP000005237">
    <property type="component" value="Unassembled WGS sequence"/>
</dbReference>
<name>A0A8R1E8W5_CAEJA</name>
<dbReference type="SUPFAM" id="SSF56994">
    <property type="entry name" value="Insulin-like"/>
    <property type="match status" value="1"/>
</dbReference>
<sequence>MRHVLVALLALAMVLQVFSLCDDWKDHGGPKRCKRLLITHILSICGDFEAMSNSNPVENLSTCCCILGCTDEFLRYNLCPNVPAK</sequence>
<dbReference type="AlphaFoldDB" id="A0A8R1E8W5"/>
<dbReference type="GO" id="GO:0005179">
    <property type="term" value="F:hormone activity"/>
    <property type="evidence" value="ECO:0007669"/>
    <property type="project" value="InterPro"/>
</dbReference>
<keyword evidence="4 6" id="KW-0732">Signal</keyword>
<comment type="subcellular location">
    <subcellularLocation>
        <location evidence="1">Secreted</location>
    </subcellularLocation>
</comment>
<keyword evidence="3" id="KW-0964">Secreted</keyword>
<dbReference type="EnsemblMetazoa" id="CJA27923.1">
    <property type="protein sequence ID" value="CJA27923.1"/>
    <property type="gene ID" value="WBGene00183496"/>
</dbReference>